<keyword evidence="12" id="KW-1185">Reference proteome</keyword>
<dbReference type="Proteomes" id="UP000582659">
    <property type="component" value="Unassembled WGS sequence"/>
</dbReference>
<sequence length="271" mass="30542">MDLWSRRHGENEGNYDGFAGVIGNYDPTSWPGLCRNGRSQSPIDLASESTTYRWIEPLQFVNFDADGPLTLVNTGWSIELQGFLSWTNRPIIYGGNLNTAYNLVNIHFHWGQNTSHGSEHSVNGLNYAAEMHFVFSKTGKTPERNDTRRTTTDLHVLSILLKVNTKRGVLSSLEGSLAEIVENGRSNAISNITPYHFLPNNLDHFYRYTGSLTTPPCTEGVVWTVMATPVDISVRQLNLLRQIHSTDETPFIPGNFRNTQKLNSREVLFKI</sequence>
<evidence type="ECO:0000259" key="9">
    <source>
        <dbReference type="PROSITE" id="PS51144"/>
    </source>
</evidence>
<protein>
    <recommendedName>
        <fullName evidence="3 8">Carbonic anhydrase</fullName>
        <ecNumber evidence="3 8">4.2.1.1</ecNumber>
    </recommendedName>
</protein>
<evidence type="ECO:0000256" key="6">
    <source>
        <dbReference type="ARBA" id="ARBA00023239"/>
    </source>
</evidence>
<dbReference type="SUPFAM" id="SSF51069">
    <property type="entry name" value="Carbonic anhydrase"/>
    <property type="match status" value="1"/>
</dbReference>
<organism evidence="11 13">
    <name type="scientific">Bursaphelenchus xylophilus</name>
    <name type="common">Pinewood nematode worm</name>
    <name type="synonym">Aphelenchoides xylophilus</name>
    <dbReference type="NCBI Taxonomy" id="6326"/>
    <lineage>
        <taxon>Eukaryota</taxon>
        <taxon>Metazoa</taxon>
        <taxon>Ecdysozoa</taxon>
        <taxon>Nematoda</taxon>
        <taxon>Chromadorea</taxon>
        <taxon>Rhabditida</taxon>
        <taxon>Tylenchina</taxon>
        <taxon>Tylenchomorpha</taxon>
        <taxon>Aphelenchoidea</taxon>
        <taxon>Aphelenchoididae</taxon>
        <taxon>Bursaphelenchus</taxon>
    </lineage>
</organism>
<evidence type="ECO:0000256" key="1">
    <source>
        <dbReference type="ARBA" id="ARBA00001947"/>
    </source>
</evidence>
<dbReference type="PROSITE" id="PS00162">
    <property type="entry name" value="ALPHA_CA_1"/>
    <property type="match status" value="1"/>
</dbReference>
<dbReference type="PROSITE" id="PS51144">
    <property type="entry name" value="ALPHA_CA_2"/>
    <property type="match status" value="1"/>
</dbReference>
<dbReference type="InterPro" id="IPR001148">
    <property type="entry name" value="CA_dom"/>
</dbReference>
<dbReference type="eggNOG" id="KOG0382">
    <property type="taxonomic scope" value="Eukaryota"/>
</dbReference>
<accession>A0A1I7SKZ4</accession>
<dbReference type="PANTHER" id="PTHR18952">
    <property type="entry name" value="CARBONIC ANHYDRASE"/>
    <property type="match status" value="1"/>
</dbReference>
<evidence type="ECO:0000313" key="10">
    <source>
        <dbReference type="EMBL" id="CAD5233855.1"/>
    </source>
</evidence>
<dbReference type="EC" id="4.2.1.1" evidence="3 8"/>
<comment type="catalytic activity">
    <reaction evidence="7 8">
        <text>hydrogencarbonate + H(+) = CO2 + H2O</text>
        <dbReference type="Rhea" id="RHEA:10748"/>
        <dbReference type="ChEBI" id="CHEBI:15377"/>
        <dbReference type="ChEBI" id="CHEBI:15378"/>
        <dbReference type="ChEBI" id="CHEBI:16526"/>
        <dbReference type="ChEBI" id="CHEBI:17544"/>
        <dbReference type="EC" id="4.2.1.1"/>
    </reaction>
</comment>
<evidence type="ECO:0000313" key="12">
    <source>
        <dbReference type="Proteomes" id="UP000659654"/>
    </source>
</evidence>
<dbReference type="EMBL" id="CAJFCV020000006">
    <property type="protein sequence ID" value="CAG9129309.1"/>
    <property type="molecule type" value="Genomic_DNA"/>
</dbReference>
<reference evidence="13" key="1">
    <citation type="submission" date="2016-11" db="UniProtKB">
        <authorList>
            <consortium name="WormBaseParasite"/>
        </authorList>
    </citation>
    <scope>IDENTIFICATION</scope>
</reference>
<dbReference type="EMBL" id="CAJFDI010000006">
    <property type="protein sequence ID" value="CAD5233855.1"/>
    <property type="molecule type" value="Genomic_DNA"/>
</dbReference>
<dbReference type="WBParaSite" id="BXY_1372600.1">
    <property type="protein sequence ID" value="BXY_1372600.1"/>
    <property type="gene ID" value="BXY_1372600"/>
</dbReference>
<dbReference type="SMR" id="A0A1I7SKZ4"/>
<dbReference type="Pfam" id="PF00194">
    <property type="entry name" value="Carb_anhydrase"/>
    <property type="match status" value="1"/>
</dbReference>
<proteinExistence type="inferred from homology"/>
<evidence type="ECO:0000256" key="7">
    <source>
        <dbReference type="ARBA" id="ARBA00048348"/>
    </source>
</evidence>
<evidence type="ECO:0000256" key="2">
    <source>
        <dbReference type="ARBA" id="ARBA00010718"/>
    </source>
</evidence>
<reference evidence="10" key="2">
    <citation type="submission" date="2020-09" db="EMBL/GenBank/DDBJ databases">
        <authorList>
            <person name="Kikuchi T."/>
        </authorList>
    </citation>
    <scope>NUCLEOTIDE SEQUENCE</scope>
    <source>
        <strain evidence="10">Ka4C1</strain>
    </source>
</reference>
<dbReference type="Gene3D" id="3.10.200.10">
    <property type="entry name" value="Alpha carbonic anhydrase"/>
    <property type="match status" value="1"/>
</dbReference>
<dbReference type="OrthoDB" id="429145at2759"/>
<comment type="function">
    <text evidence="8">Reversible hydration of carbon dioxide.</text>
</comment>
<dbReference type="CDD" id="cd00326">
    <property type="entry name" value="alpha_CA"/>
    <property type="match status" value="1"/>
</dbReference>
<name>A0A1I7SKZ4_BURXY</name>
<keyword evidence="6 8" id="KW-0456">Lyase</keyword>
<feature type="domain" description="Alpha-carbonic anhydrase" evidence="9">
    <location>
        <begin position="11"/>
        <end position="271"/>
    </location>
</feature>
<dbReference type="InterPro" id="IPR018338">
    <property type="entry name" value="Carbonic_anhydrase_a-class_CS"/>
</dbReference>
<dbReference type="AlphaFoldDB" id="A0A1I7SKZ4"/>
<dbReference type="PANTHER" id="PTHR18952:SF141">
    <property type="entry name" value="CARBONIC ANHYDRASE"/>
    <property type="match status" value="1"/>
</dbReference>
<evidence type="ECO:0000256" key="8">
    <source>
        <dbReference type="RuleBase" id="RU367011"/>
    </source>
</evidence>
<dbReference type="Proteomes" id="UP000095284">
    <property type="component" value="Unplaced"/>
</dbReference>
<dbReference type="GO" id="GO:0005737">
    <property type="term" value="C:cytoplasm"/>
    <property type="evidence" value="ECO:0007669"/>
    <property type="project" value="TreeGrafter"/>
</dbReference>
<comment type="cofactor">
    <cofactor evidence="1 8">
        <name>Zn(2+)</name>
        <dbReference type="ChEBI" id="CHEBI:29105"/>
    </cofactor>
</comment>
<evidence type="ECO:0000256" key="3">
    <source>
        <dbReference type="ARBA" id="ARBA00012925"/>
    </source>
</evidence>
<keyword evidence="4 8" id="KW-0479">Metal-binding</keyword>
<evidence type="ECO:0000313" key="13">
    <source>
        <dbReference type="WBParaSite" id="BXY_1372600.1"/>
    </source>
</evidence>
<evidence type="ECO:0000256" key="4">
    <source>
        <dbReference type="ARBA" id="ARBA00022723"/>
    </source>
</evidence>
<dbReference type="InterPro" id="IPR036398">
    <property type="entry name" value="CA_dom_sf"/>
</dbReference>
<evidence type="ECO:0000256" key="5">
    <source>
        <dbReference type="ARBA" id="ARBA00022833"/>
    </source>
</evidence>
<dbReference type="InterPro" id="IPR023561">
    <property type="entry name" value="Carbonic_anhydrase_a-class"/>
</dbReference>
<dbReference type="GO" id="GO:0004089">
    <property type="term" value="F:carbonate dehydratase activity"/>
    <property type="evidence" value="ECO:0007669"/>
    <property type="project" value="UniProtKB-UniRule"/>
</dbReference>
<dbReference type="Proteomes" id="UP000659654">
    <property type="component" value="Unassembled WGS sequence"/>
</dbReference>
<keyword evidence="5 8" id="KW-0862">Zinc</keyword>
<dbReference type="GO" id="GO:0008270">
    <property type="term" value="F:zinc ion binding"/>
    <property type="evidence" value="ECO:0007669"/>
    <property type="project" value="UniProtKB-UniRule"/>
</dbReference>
<comment type="similarity">
    <text evidence="2 8">Belongs to the alpha-carbonic anhydrase family.</text>
</comment>
<dbReference type="SMART" id="SM01057">
    <property type="entry name" value="Carb_anhydrase"/>
    <property type="match status" value="1"/>
</dbReference>
<gene>
    <name evidence="10" type="ORF">BXYJ_LOCUS13946</name>
</gene>
<evidence type="ECO:0000313" key="11">
    <source>
        <dbReference type="Proteomes" id="UP000095284"/>
    </source>
</evidence>